<evidence type="ECO:0000313" key="3">
    <source>
        <dbReference type="Proteomes" id="UP000266177"/>
    </source>
</evidence>
<accession>A0A3A3H1X6</accession>
<gene>
    <name evidence="2" type="ORF">DQX05_07050</name>
</gene>
<dbReference type="Pfam" id="PF26542">
    <property type="entry name" value="Orfx1"/>
    <property type="match status" value="1"/>
</dbReference>
<dbReference type="Proteomes" id="UP000266177">
    <property type="component" value="Unassembled WGS sequence"/>
</dbReference>
<name>A0A3A3H1X6_PANTH</name>
<reference evidence="2 3" key="1">
    <citation type="submission" date="2018-09" db="EMBL/GenBank/DDBJ databases">
        <title>Paenibacillus SK2017-BO5.</title>
        <authorList>
            <person name="Piskunova J.V."/>
            <person name="Dubiley S.A."/>
            <person name="Severinov K.V."/>
        </authorList>
    </citation>
    <scope>NUCLEOTIDE SEQUENCE [LARGE SCALE GENOMIC DNA]</scope>
    <source>
        <strain evidence="2 3">BO5</strain>
    </source>
</reference>
<evidence type="ECO:0000259" key="1">
    <source>
        <dbReference type="Pfam" id="PF26542"/>
    </source>
</evidence>
<dbReference type="InterPro" id="IPR058823">
    <property type="entry name" value="Orfx1"/>
</dbReference>
<evidence type="ECO:0000313" key="2">
    <source>
        <dbReference type="EMBL" id="RJG25206.1"/>
    </source>
</evidence>
<dbReference type="EMBL" id="QYZD01000004">
    <property type="protein sequence ID" value="RJG25206.1"/>
    <property type="molecule type" value="Genomic_DNA"/>
</dbReference>
<comment type="caution">
    <text evidence="2">The sequence shown here is derived from an EMBL/GenBank/DDBJ whole genome shotgun (WGS) entry which is preliminary data.</text>
</comment>
<proteinExistence type="predicted"/>
<dbReference type="AlphaFoldDB" id="A0A3A3H1X6"/>
<protein>
    <recommendedName>
        <fullName evidence="1">Orfx1 TULIPs domain-containing protein</fullName>
    </recommendedName>
</protein>
<sequence length="141" mass="16649">MKVNIFPYHYDDAQTSFDGTFSIKKINKEYHYNYAYFQLHFLDGQFLLKDAHQNKMYEENVTGVKAVVALKKEYMQEIPPTYQKNLIFRNVGGLEKNKYDLMVVNTDLDNKLANKLVLKGMLHQKIKELFIGNEKYLLTIK</sequence>
<feature type="domain" description="Orfx1 TULIPs" evidence="1">
    <location>
        <begin position="4"/>
        <end position="140"/>
    </location>
</feature>
<organism evidence="2 3">
    <name type="scientific">Paenibacillus thiaminolyticus</name>
    <name type="common">Bacillus thiaminolyticus</name>
    <dbReference type="NCBI Taxonomy" id="49283"/>
    <lineage>
        <taxon>Bacteria</taxon>
        <taxon>Bacillati</taxon>
        <taxon>Bacillota</taxon>
        <taxon>Bacilli</taxon>
        <taxon>Bacillales</taxon>
        <taxon>Paenibacillaceae</taxon>
        <taxon>Paenibacillus</taxon>
    </lineage>
</organism>